<dbReference type="AlphaFoldDB" id="A0A7W8DYW6"/>
<comment type="caution">
    <text evidence="1">The sequence shown here is derived from an EMBL/GenBank/DDBJ whole genome shotgun (WGS) entry which is preliminary data.</text>
</comment>
<accession>A0A7W8DYW6</accession>
<dbReference type="Proteomes" id="UP000542353">
    <property type="component" value="Unassembled WGS sequence"/>
</dbReference>
<protein>
    <submittedName>
        <fullName evidence="1">Uncharacterized protein (DUF4415 family)</fullName>
    </submittedName>
</protein>
<organism evidence="1 2">
    <name type="scientific">Rhodopseudomonas rhenobacensis</name>
    <dbReference type="NCBI Taxonomy" id="87461"/>
    <lineage>
        <taxon>Bacteria</taxon>
        <taxon>Pseudomonadati</taxon>
        <taxon>Pseudomonadota</taxon>
        <taxon>Alphaproteobacteria</taxon>
        <taxon>Hyphomicrobiales</taxon>
        <taxon>Nitrobacteraceae</taxon>
        <taxon>Rhodopseudomonas</taxon>
    </lineage>
</organism>
<keyword evidence="2" id="KW-1185">Reference proteome</keyword>
<evidence type="ECO:0000313" key="1">
    <source>
        <dbReference type="EMBL" id="MBB5047255.1"/>
    </source>
</evidence>
<name>A0A7W8DYW6_9BRAD</name>
<evidence type="ECO:0000313" key="2">
    <source>
        <dbReference type="Proteomes" id="UP000542353"/>
    </source>
</evidence>
<proteinExistence type="predicted"/>
<gene>
    <name evidence="1" type="ORF">HNR60_002007</name>
</gene>
<sequence length="105" mass="11813">MSKKPKFDPAVHDENPEWTAEDFAKARPASELPPEILAQFKNKVGRPRIESPKVPVKLRLDEAVVEALRATGPGWQTRINDMLKAKISRGKVRFEADGPAKRKRA</sequence>
<dbReference type="Pfam" id="PF14384">
    <property type="entry name" value="BrnA_antitoxin"/>
    <property type="match status" value="1"/>
</dbReference>
<dbReference type="RefSeq" id="WP_184256897.1">
    <property type="nucleotide sequence ID" value="NZ_JACHIH010000009.1"/>
</dbReference>
<dbReference type="EMBL" id="JACHIH010000009">
    <property type="protein sequence ID" value="MBB5047255.1"/>
    <property type="molecule type" value="Genomic_DNA"/>
</dbReference>
<reference evidence="1 2" key="1">
    <citation type="submission" date="2020-08" db="EMBL/GenBank/DDBJ databases">
        <title>Genomic Encyclopedia of Type Strains, Phase IV (KMG-IV): sequencing the most valuable type-strain genomes for metagenomic binning, comparative biology and taxonomic classification.</title>
        <authorList>
            <person name="Goeker M."/>
        </authorList>
    </citation>
    <scope>NUCLEOTIDE SEQUENCE [LARGE SCALE GENOMIC DNA]</scope>
    <source>
        <strain evidence="1 2">DSM 12706</strain>
    </source>
</reference>
<dbReference type="InterPro" id="IPR025528">
    <property type="entry name" value="BrnA_antitoxin"/>
</dbReference>